<dbReference type="InterPro" id="IPR029044">
    <property type="entry name" value="Nucleotide-diphossugar_trans"/>
</dbReference>
<accession>A0A430FRN3</accession>
<reference evidence="2 3" key="1">
    <citation type="submission" date="2018-09" db="EMBL/GenBank/DDBJ databases">
        <title>Characterization of the phylogenetic diversity of five novel species belonging to the genus Bifidobacterium.</title>
        <authorList>
            <person name="Lugli G.A."/>
            <person name="Duranti S."/>
            <person name="Milani C."/>
        </authorList>
    </citation>
    <scope>NUCLEOTIDE SEQUENCE [LARGE SCALE GENOMIC DNA]</scope>
    <source>
        <strain evidence="2 3">2036B</strain>
    </source>
</reference>
<keyword evidence="3" id="KW-1185">Reference proteome</keyword>
<proteinExistence type="predicted"/>
<dbReference type="CDD" id="cd00761">
    <property type="entry name" value="Glyco_tranf_GTA_type"/>
    <property type="match status" value="1"/>
</dbReference>
<comment type="caution">
    <text evidence="2">The sequence shown here is derived from an EMBL/GenBank/DDBJ whole genome shotgun (WGS) entry which is preliminary data.</text>
</comment>
<evidence type="ECO:0000313" key="2">
    <source>
        <dbReference type="EMBL" id="RSX55528.1"/>
    </source>
</evidence>
<dbReference type="InterPro" id="IPR001173">
    <property type="entry name" value="Glyco_trans_2-like"/>
</dbReference>
<dbReference type="OrthoDB" id="3171021at2"/>
<feature type="domain" description="Glycosyltransferase 2-like" evidence="1">
    <location>
        <begin position="26"/>
        <end position="82"/>
    </location>
</feature>
<name>A0A430FRN3_9BIFI</name>
<organism evidence="2 3">
    <name type="scientific">Bifidobacterium dolichotidis</name>
    <dbReference type="NCBI Taxonomy" id="2306976"/>
    <lineage>
        <taxon>Bacteria</taxon>
        <taxon>Bacillati</taxon>
        <taxon>Actinomycetota</taxon>
        <taxon>Actinomycetes</taxon>
        <taxon>Bifidobacteriales</taxon>
        <taxon>Bifidobacteriaceae</taxon>
        <taxon>Bifidobacterium</taxon>
    </lineage>
</organism>
<protein>
    <recommendedName>
        <fullName evidence="1">Glycosyltransferase 2-like domain-containing protein</fullName>
    </recommendedName>
</protein>
<gene>
    <name evidence="2" type="ORF">D2E26_0091</name>
</gene>
<dbReference type="Gene3D" id="3.90.550.10">
    <property type="entry name" value="Spore Coat Polysaccharide Biosynthesis Protein SpsA, Chain A"/>
    <property type="match status" value="1"/>
</dbReference>
<sequence length="105" mass="11566">MMALPMNAELYATCGLIKILELGFIYKENGGLASACNSGINIYTGDRIIFIDGDYWIPPIMIETMACKVTQNNSGMVIVGNLNDCINDKDEIIKETANISPYYTC</sequence>
<dbReference type="EMBL" id="QXGM01000001">
    <property type="protein sequence ID" value="RSX55528.1"/>
    <property type="molecule type" value="Genomic_DNA"/>
</dbReference>
<dbReference type="SUPFAM" id="SSF53448">
    <property type="entry name" value="Nucleotide-diphospho-sugar transferases"/>
    <property type="match status" value="1"/>
</dbReference>
<evidence type="ECO:0000259" key="1">
    <source>
        <dbReference type="Pfam" id="PF00535"/>
    </source>
</evidence>
<evidence type="ECO:0000313" key="3">
    <source>
        <dbReference type="Proteomes" id="UP000287609"/>
    </source>
</evidence>
<dbReference type="AlphaFoldDB" id="A0A430FRN3"/>
<dbReference type="Proteomes" id="UP000287609">
    <property type="component" value="Unassembled WGS sequence"/>
</dbReference>
<dbReference type="Pfam" id="PF00535">
    <property type="entry name" value="Glycos_transf_2"/>
    <property type="match status" value="1"/>
</dbReference>